<evidence type="ECO:0000256" key="1">
    <source>
        <dbReference type="SAM" id="MobiDB-lite"/>
    </source>
</evidence>
<gene>
    <name evidence="3" type="ORF">GCM10009539_30790</name>
</gene>
<dbReference type="Gene3D" id="3.40.109.10">
    <property type="entry name" value="NADH Oxidase"/>
    <property type="match status" value="1"/>
</dbReference>
<reference evidence="3 4" key="1">
    <citation type="journal article" date="2019" name="Int. J. Syst. Evol. Microbiol.">
        <title>The Global Catalogue of Microorganisms (GCM) 10K type strain sequencing project: providing services to taxonomists for standard genome sequencing and annotation.</title>
        <authorList>
            <consortium name="The Broad Institute Genomics Platform"/>
            <consortium name="The Broad Institute Genome Sequencing Center for Infectious Disease"/>
            <person name="Wu L."/>
            <person name="Ma J."/>
        </authorList>
    </citation>
    <scope>NUCLEOTIDE SEQUENCE [LARGE SCALE GENOMIC DNA]</scope>
    <source>
        <strain evidence="3 4">JCM 10425</strain>
    </source>
</reference>
<keyword evidence="4" id="KW-1185">Reference proteome</keyword>
<dbReference type="InterPro" id="IPR050627">
    <property type="entry name" value="Nitroreductase/BluB"/>
</dbReference>
<sequence>MRHLIELGTRAPSLHNSQPWLFRPGDDGIEILADPARTTPVSDPTGWAARLALGAAAFNVRLGFAESGRLAVTEVFPDDGVVVRVRPVGERPATPAERALIDAIPRRHSNRRPYRDEPVPDAVLAALVDAAAAEACRLTVLGPAAVTEVADLIAAADDVLEHRPGYAAERRRWMRGGPAADGVRADRVAGRPDPGERLRRRDYGARLGAPSRRYESDPCLAVLSSSGAGRHDDVRAGRALQHVLLRATASGLTASMFSQPIEVAGARARLAALTGGGTPQMVLRVGYGPAHEPAPRRPADEVTCAPALPGTPTE</sequence>
<evidence type="ECO:0000259" key="2">
    <source>
        <dbReference type="Pfam" id="PF00881"/>
    </source>
</evidence>
<evidence type="ECO:0000313" key="4">
    <source>
        <dbReference type="Proteomes" id="UP001500967"/>
    </source>
</evidence>
<feature type="domain" description="Nitroreductase" evidence="2">
    <location>
        <begin position="106"/>
        <end position="287"/>
    </location>
</feature>
<feature type="region of interest" description="Disordered" evidence="1">
    <location>
        <begin position="288"/>
        <end position="314"/>
    </location>
</feature>
<dbReference type="NCBIfam" id="NF047509">
    <property type="entry name" value="Rv3131_FMN_oxido"/>
    <property type="match status" value="1"/>
</dbReference>
<accession>A0ABN0U9J2</accession>
<dbReference type="Proteomes" id="UP001500967">
    <property type="component" value="Unassembled WGS sequence"/>
</dbReference>
<dbReference type="InterPro" id="IPR029479">
    <property type="entry name" value="Nitroreductase"/>
</dbReference>
<dbReference type="SUPFAM" id="SSF55469">
    <property type="entry name" value="FMN-dependent nitroreductase-like"/>
    <property type="match status" value="1"/>
</dbReference>
<dbReference type="EMBL" id="BAAAGX010000011">
    <property type="protein sequence ID" value="GAA0243197.1"/>
    <property type="molecule type" value="Genomic_DNA"/>
</dbReference>
<dbReference type="PANTHER" id="PTHR23026">
    <property type="entry name" value="NADPH NITROREDUCTASE"/>
    <property type="match status" value="1"/>
</dbReference>
<evidence type="ECO:0000313" key="3">
    <source>
        <dbReference type="EMBL" id="GAA0243197.1"/>
    </source>
</evidence>
<comment type="caution">
    <text evidence="3">The sequence shown here is derived from an EMBL/GenBank/DDBJ whole genome shotgun (WGS) entry which is preliminary data.</text>
</comment>
<dbReference type="InterPro" id="IPR000415">
    <property type="entry name" value="Nitroreductase-like"/>
</dbReference>
<dbReference type="PANTHER" id="PTHR23026:SF123">
    <property type="entry name" value="NAD(P)H NITROREDUCTASE RV3131-RELATED"/>
    <property type="match status" value="1"/>
</dbReference>
<dbReference type="Pfam" id="PF00881">
    <property type="entry name" value="Nitroreductase"/>
    <property type="match status" value="1"/>
</dbReference>
<proteinExistence type="predicted"/>
<name>A0ABN0U9J2_9ACTN</name>
<dbReference type="RefSeq" id="WP_344649510.1">
    <property type="nucleotide sequence ID" value="NZ_BAAAGX010000011.1"/>
</dbReference>
<organism evidence="3 4">
    <name type="scientific">Cryptosporangium japonicum</name>
    <dbReference type="NCBI Taxonomy" id="80872"/>
    <lineage>
        <taxon>Bacteria</taxon>
        <taxon>Bacillati</taxon>
        <taxon>Actinomycetota</taxon>
        <taxon>Actinomycetes</taxon>
        <taxon>Cryptosporangiales</taxon>
        <taxon>Cryptosporangiaceae</taxon>
        <taxon>Cryptosporangium</taxon>
    </lineage>
</organism>
<protein>
    <recommendedName>
        <fullName evidence="2">Nitroreductase domain-containing protein</fullName>
    </recommendedName>
</protein>